<evidence type="ECO:0000256" key="2">
    <source>
        <dbReference type="ARBA" id="ARBA00004680"/>
    </source>
</evidence>
<dbReference type="NCBIfam" id="TIGR00419">
    <property type="entry name" value="tim"/>
    <property type="match status" value="1"/>
</dbReference>
<comment type="subunit">
    <text evidence="5">Homodimer.</text>
</comment>
<evidence type="ECO:0000256" key="9">
    <source>
        <dbReference type="ARBA" id="ARBA00023235"/>
    </source>
</evidence>
<keyword evidence="8 10" id="KW-0312">Gluconeogenesis</keyword>
<evidence type="ECO:0000313" key="12">
    <source>
        <dbReference type="Proteomes" id="UP001286313"/>
    </source>
</evidence>
<comment type="similarity">
    <text evidence="4 10">Belongs to the triosephosphate isomerase family.</text>
</comment>
<dbReference type="SUPFAM" id="SSF51351">
    <property type="entry name" value="Triosephosphate isomerase (TIM)"/>
    <property type="match status" value="1"/>
</dbReference>
<comment type="caution">
    <text evidence="11">The sequence shown here is derived from an EMBL/GenBank/DDBJ whole genome shotgun (WGS) entry which is preliminary data.</text>
</comment>
<sequence length="357" mass="39659">MYCTRLASDVIKTSHLPSSLPSVLRLKRWYKLSMLRVIITVTSQPTTSQVIPLTPQLQQLAPLVLTPLVPKLTLVTTTTTTTTSVVIKMDSQRRFFVIGNWKMNVDKSRIDSIVKFMTAASLNPRTEAVVGCPSCYLSYARQQLPNNIGVAAQNCYKVAKGNFSGEISAAMIEDCGCEWVILGHPERRTIFHEPDDLIREKVAHALKSGLKVVACVCETKEDRDEGRTWQVLEAQMASLAASVSDWSRVVIAFEALWASNTGVLATPNQVQEVLSQLRQWLRHNVSHSVADTTRIIYAGSVSSDNCQEMARLADLDGFLVGSAALRTDIIDIINARGSYVSRIVNFFSEQERSLKRI</sequence>
<dbReference type="InterPro" id="IPR000652">
    <property type="entry name" value="Triosephosphate_isomerase"/>
</dbReference>
<evidence type="ECO:0000256" key="3">
    <source>
        <dbReference type="ARBA" id="ARBA00004742"/>
    </source>
</evidence>
<dbReference type="GO" id="GO:0006094">
    <property type="term" value="P:gluconeogenesis"/>
    <property type="evidence" value="ECO:0007669"/>
    <property type="project" value="UniProtKB-KW"/>
</dbReference>
<evidence type="ECO:0000256" key="4">
    <source>
        <dbReference type="ARBA" id="ARBA00007422"/>
    </source>
</evidence>
<dbReference type="InterPro" id="IPR035990">
    <property type="entry name" value="TIM_sf"/>
</dbReference>
<dbReference type="PROSITE" id="PS51440">
    <property type="entry name" value="TIM_2"/>
    <property type="match status" value="1"/>
</dbReference>
<evidence type="ECO:0000256" key="10">
    <source>
        <dbReference type="RuleBase" id="RU363013"/>
    </source>
</evidence>
<protein>
    <recommendedName>
        <fullName evidence="7 10">Triosephosphate isomerase</fullName>
        <ecNumber evidence="6 10">5.3.1.1</ecNumber>
    </recommendedName>
</protein>
<keyword evidence="10" id="KW-0324">Glycolysis</keyword>
<dbReference type="Gene3D" id="3.20.20.70">
    <property type="entry name" value="Aldolase class I"/>
    <property type="match status" value="1"/>
</dbReference>
<dbReference type="GO" id="GO:0005829">
    <property type="term" value="C:cytosol"/>
    <property type="evidence" value="ECO:0007669"/>
    <property type="project" value="TreeGrafter"/>
</dbReference>
<comment type="pathway">
    <text evidence="3 10">Carbohydrate biosynthesis; gluconeogenesis.</text>
</comment>
<comment type="catalytic activity">
    <reaction evidence="1 10">
        <text>D-glyceraldehyde 3-phosphate = dihydroxyacetone phosphate</text>
        <dbReference type="Rhea" id="RHEA:18585"/>
        <dbReference type="ChEBI" id="CHEBI:57642"/>
        <dbReference type="ChEBI" id="CHEBI:59776"/>
        <dbReference type="EC" id="5.3.1.1"/>
    </reaction>
</comment>
<dbReference type="AlphaFoldDB" id="A0AAE1FMU8"/>
<evidence type="ECO:0000313" key="11">
    <source>
        <dbReference type="EMBL" id="KAK3876335.1"/>
    </source>
</evidence>
<dbReference type="EMBL" id="JAWQEG010001836">
    <property type="protein sequence ID" value="KAK3876335.1"/>
    <property type="molecule type" value="Genomic_DNA"/>
</dbReference>
<evidence type="ECO:0000256" key="7">
    <source>
        <dbReference type="ARBA" id="ARBA00019397"/>
    </source>
</evidence>
<comment type="pathway">
    <text evidence="2 10">Carbohydrate degradation; glycolysis; D-glyceraldehyde 3-phosphate from glycerone phosphate: step 1/1.</text>
</comment>
<evidence type="ECO:0000256" key="6">
    <source>
        <dbReference type="ARBA" id="ARBA00011940"/>
    </source>
</evidence>
<dbReference type="GO" id="GO:0004807">
    <property type="term" value="F:triose-phosphate isomerase activity"/>
    <property type="evidence" value="ECO:0007669"/>
    <property type="project" value="UniProtKB-EC"/>
</dbReference>
<dbReference type="Proteomes" id="UP001286313">
    <property type="component" value="Unassembled WGS sequence"/>
</dbReference>
<keyword evidence="12" id="KW-1185">Reference proteome</keyword>
<dbReference type="PANTHER" id="PTHR21139:SF2">
    <property type="entry name" value="TRIOSEPHOSPHATE ISOMERASE"/>
    <property type="match status" value="1"/>
</dbReference>
<evidence type="ECO:0000256" key="1">
    <source>
        <dbReference type="ARBA" id="ARBA00000474"/>
    </source>
</evidence>
<dbReference type="GO" id="GO:0006096">
    <property type="term" value="P:glycolytic process"/>
    <property type="evidence" value="ECO:0007669"/>
    <property type="project" value="UniProtKB-KW"/>
</dbReference>
<name>A0AAE1FMU8_PETCI</name>
<reference evidence="11" key="1">
    <citation type="submission" date="2023-10" db="EMBL/GenBank/DDBJ databases">
        <title>Genome assemblies of two species of porcelain crab, Petrolisthes cinctipes and Petrolisthes manimaculis (Anomura: Porcellanidae).</title>
        <authorList>
            <person name="Angst P."/>
        </authorList>
    </citation>
    <scope>NUCLEOTIDE SEQUENCE</scope>
    <source>
        <strain evidence="11">PB745_01</strain>
        <tissue evidence="11">Gill</tissue>
    </source>
</reference>
<accession>A0AAE1FMU8</accession>
<organism evidence="11 12">
    <name type="scientific">Petrolisthes cinctipes</name>
    <name type="common">Flat porcelain crab</name>
    <dbReference type="NCBI Taxonomy" id="88211"/>
    <lineage>
        <taxon>Eukaryota</taxon>
        <taxon>Metazoa</taxon>
        <taxon>Ecdysozoa</taxon>
        <taxon>Arthropoda</taxon>
        <taxon>Crustacea</taxon>
        <taxon>Multicrustacea</taxon>
        <taxon>Malacostraca</taxon>
        <taxon>Eumalacostraca</taxon>
        <taxon>Eucarida</taxon>
        <taxon>Decapoda</taxon>
        <taxon>Pleocyemata</taxon>
        <taxon>Anomura</taxon>
        <taxon>Galatheoidea</taxon>
        <taxon>Porcellanidae</taxon>
        <taxon>Petrolisthes</taxon>
    </lineage>
</organism>
<proteinExistence type="inferred from homology"/>
<dbReference type="InterPro" id="IPR013785">
    <property type="entry name" value="Aldolase_TIM"/>
</dbReference>
<dbReference type="PANTHER" id="PTHR21139">
    <property type="entry name" value="TRIOSEPHOSPHATE ISOMERASE"/>
    <property type="match status" value="1"/>
</dbReference>
<evidence type="ECO:0000256" key="5">
    <source>
        <dbReference type="ARBA" id="ARBA00011738"/>
    </source>
</evidence>
<dbReference type="Pfam" id="PF00121">
    <property type="entry name" value="TIM"/>
    <property type="match status" value="1"/>
</dbReference>
<gene>
    <name evidence="11" type="ORF">Pcinc_018874</name>
</gene>
<keyword evidence="9 10" id="KW-0413">Isomerase</keyword>
<dbReference type="EC" id="5.3.1.1" evidence="6 10"/>
<evidence type="ECO:0000256" key="8">
    <source>
        <dbReference type="ARBA" id="ARBA00022432"/>
    </source>
</evidence>
<dbReference type="GO" id="GO:0046166">
    <property type="term" value="P:glyceraldehyde-3-phosphate biosynthetic process"/>
    <property type="evidence" value="ECO:0007669"/>
    <property type="project" value="TreeGrafter"/>
</dbReference>
<dbReference type="GO" id="GO:0019563">
    <property type="term" value="P:glycerol catabolic process"/>
    <property type="evidence" value="ECO:0007669"/>
    <property type="project" value="TreeGrafter"/>
</dbReference>
<dbReference type="CDD" id="cd00311">
    <property type="entry name" value="TIM"/>
    <property type="match status" value="1"/>
</dbReference>